<evidence type="ECO:0008006" key="3">
    <source>
        <dbReference type="Google" id="ProtNLM"/>
    </source>
</evidence>
<proteinExistence type="predicted"/>
<dbReference type="InterPro" id="IPR032710">
    <property type="entry name" value="NTF2-like_dom_sf"/>
</dbReference>
<dbReference type="RefSeq" id="WP_200686163.1">
    <property type="nucleotide sequence ID" value="NZ_JAEPRQ010000003.1"/>
</dbReference>
<accession>A0A934SJ99</accession>
<dbReference type="EMBL" id="JAEPRQ010000003">
    <property type="protein sequence ID" value="MBK4216367.1"/>
    <property type="molecule type" value="Genomic_DNA"/>
</dbReference>
<gene>
    <name evidence="1" type="ORF">JJJ17_10565</name>
</gene>
<dbReference type="SUPFAM" id="SSF54427">
    <property type="entry name" value="NTF2-like"/>
    <property type="match status" value="1"/>
</dbReference>
<organism evidence="1 2">
    <name type="scientific">Paracoccus caeni</name>
    <dbReference type="NCBI Taxonomy" id="657651"/>
    <lineage>
        <taxon>Bacteria</taxon>
        <taxon>Pseudomonadati</taxon>
        <taxon>Pseudomonadota</taxon>
        <taxon>Alphaproteobacteria</taxon>
        <taxon>Rhodobacterales</taxon>
        <taxon>Paracoccaceae</taxon>
        <taxon>Paracoccus</taxon>
    </lineage>
</organism>
<dbReference type="Proteomes" id="UP000640485">
    <property type="component" value="Unassembled WGS sequence"/>
</dbReference>
<evidence type="ECO:0000313" key="2">
    <source>
        <dbReference type="Proteomes" id="UP000640485"/>
    </source>
</evidence>
<keyword evidence="2" id="KW-1185">Reference proteome</keyword>
<dbReference type="AlphaFoldDB" id="A0A934SJ99"/>
<sequence>MLETITDPNVRAALTAWQNNDKPSWLSCFSDAPDLYDDGNRRDFAEFTNAIGTERFVSIDRIEDDGRTVIGQFHSDQWGDFRTYFTFTPGPDGRFTRLDIGQAAG</sequence>
<evidence type="ECO:0000313" key="1">
    <source>
        <dbReference type="EMBL" id="MBK4216367.1"/>
    </source>
</evidence>
<reference evidence="1" key="1">
    <citation type="submission" date="2021-01" db="EMBL/GenBank/DDBJ databases">
        <title>Paracoccus amoyensis sp. nov., isolated from the surface seawater along the coast of Xiamen Island, China.</title>
        <authorList>
            <person name="Lyu L."/>
        </authorList>
    </citation>
    <scope>NUCLEOTIDE SEQUENCE</scope>
    <source>
        <strain evidence="1">MJ17</strain>
    </source>
</reference>
<comment type="caution">
    <text evidence="1">The sequence shown here is derived from an EMBL/GenBank/DDBJ whole genome shotgun (WGS) entry which is preliminary data.</text>
</comment>
<protein>
    <recommendedName>
        <fullName evidence="3">Nuclear transport factor 2 family protein</fullName>
    </recommendedName>
</protein>
<name>A0A934SJ99_9RHOB</name>